<dbReference type="Proteomes" id="UP001211105">
    <property type="component" value="Unassembled WGS sequence"/>
</dbReference>
<comment type="caution">
    <text evidence="1">The sequence shown here is derived from an EMBL/GenBank/DDBJ whole genome shotgun (WGS) entry which is preliminary data.</text>
</comment>
<organism evidence="1 2">
    <name type="scientific">Bifidobacterium catenulatum</name>
    <dbReference type="NCBI Taxonomy" id="1686"/>
    <lineage>
        <taxon>Bacteria</taxon>
        <taxon>Bacillati</taxon>
        <taxon>Actinomycetota</taxon>
        <taxon>Actinomycetes</taxon>
        <taxon>Bifidobacteriales</taxon>
        <taxon>Bifidobacteriaceae</taxon>
        <taxon>Bifidobacterium</taxon>
    </lineage>
</organism>
<name>A0AAW6A177_9BIFI</name>
<gene>
    <name evidence="1" type="ORF">PL707_03775</name>
</gene>
<dbReference type="RefSeq" id="WP_195223836.1">
    <property type="nucleotide sequence ID" value="NZ_JADMXZ010000004.1"/>
</dbReference>
<evidence type="ECO:0000313" key="1">
    <source>
        <dbReference type="EMBL" id="MDB1161406.1"/>
    </source>
</evidence>
<sequence length="278" mass="30673">MVTETSPAWKSMSTARRIIIDHDEMDDVGDQIYQATTFDLDETDNGYVVSLKDGDDVIATPIRFENIDDDDALQTAVNQALGVFGYEIVDPYAEHVQLSHIDEWDFDTVAKKIGELPVAVDDAAAVEDAKWSMDLMARDAYAMPTVVASMRSDERIDAIAVEPGHRGVTVTTYRHDMSLPRLLADGTVIGFEQPWNEFRSIEDSELAERIRDGDIQAAERILAEAGAEGEFTDYHRSLVEEEGTGMDPWPTEPAVIDADVWANIPSVDTASMSGPSLS</sequence>
<dbReference type="EMBL" id="JAQKGX010000002">
    <property type="protein sequence ID" value="MDB1161406.1"/>
    <property type="molecule type" value="Genomic_DNA"/>
</dbReference>
<accession>A0AAW6A177</accession>
<proteinExistence type="predicted"/>
<protein>
    <submittedName>
        <fullName evidence="1">Uncharacterized protein</fullName>
    </submittedName>
</protein>
<reference evidence="1" key="1">
    <citation type="submission" date="2023-01" db="EMBL/GenBank/DDBJ databases">
        <title>Human gut microbiome strain richness.</title>
        <authorList>
            <person name="Chen-Liaw A."/>
        </authorList>
    </citation>
    <scope>NUCLEOTIDE SEQUENCE</scope>
    <source>
        <strain evidence="1">BSD2780120875st1_E5_BSD2780120875b_170604</strain>
    </source>
</reference>
<dbReference type="AlphaFoldDB" id="A0AAW6A177"/>
<evidence type="ECO:0000313" key="2">
    <source>
        <dbReference type="Proteomes" id="UP001211105"/>
    </source>
</evidence>